<feature type="signal peptide" evidence="1">
    <location>
        <begin position="1"/>
        <end position="31"/>
    </location>
</feature>
<dbReference type="AlphaFoldDB" id="H0UQ47"/>
<feature type="chain" id="PRO_5003541520" description="PEGA domain-containing protein" evidence="1">
    <location>
        <begin position="32"/>
        <end position="340"/>
    </location>
</feature>
<dbReference type="STRING" id="926567.TheveDRAFT_0515"/>
<accession>H0UQ47</accession>
<name>H0UQ47_9BACT</name>
<gene>
    <name evidence="2" type="ORF">TheveDRAFT_0515</name>
</gene>
<evidence type="ECO:0000313" key="2">
    <source>
        <dbReference type="EMBL" id="EHM09676.1"/>
    </source>
</evidence>
<evidence type="ECO:0000256" key="1">
    <source>
        <dbReference type="SAM" id="SignalP"/>
    </source>
</evidence>
<dbReference type="HOGENOM" id="CLU_050341_0_0_0"/>
<protein>
    <recommendedName>
        <fullName evidence="4">PEGA domain-containing protein</fullName>
    </recommendedName>
</protein>
<evidence type="ECO:0008006" key="4">
    <source>
        <dbReference type="Google" id="ProtNLM"/>
    </source>
</evidence>
<dbReference type="EMBL" id="CM001377">
    <property type="protein sequence ID" value="EHM09676.1"/>
    <property type="molecule type" value="Genomic_DNA"/>
</dbReference>
<dbReference type="eggNOG" id="ENOG5030K2H">
    <property type="taxonomic scope" value="Bacteria"/>
</dbReference>
<dbReference type="Proteomes" id="UP000005730">
    <property type="component" value="Chromosome"/>
</dbReference>
<organism evidence="2 3">
    <name type="scientific">Thermanaerovibrio velox DSM 12556</name>
    <dbReference type="NCBI Taxonomy" id="926567"/>
    <lineage>
        <taxon>Bacteria</taxon>
        <taxon>Thermotogati</taxon>
        <taxon>Synergistota</taxon>
        <taxon>Synergistia</taxon>
        <taxon>Synergistales</taxon>
        <taxon>Synergistaceae</taxon>
        <taxon>Thermanaerovibrio</taxon>
    </lineage>
</organism>
<reference evidence="2 3" key="1">
    <citation type="submission" date="2011-10" db="EMBL/GenBank/DDBJ databases">
        <title>The Noncontiguous Finished genome of Thermanaerovibrio velox DSM 12556.</title>
        <authorList>
            <consortium name="US DOE Joint Genome Institute (JGI-PGF)"/>
            <person name="Lucas S."/>
            <person name="Copeland A."/>
            <person name="Lapidus A."/>
            <person name="Glavina del Rio T."/>
            <person name="Dalin E."/>
            <person name="Tice H."/>
            <person name="Bruce D."/>
            <person name="Goodwin L."/>
            <person name="Pitluck S."/>
            <person name="Peters L."/>
            <person name="Mikhailova N."/>
            <person name="Teshima H."/>
            <person name="Kyrpides N."/>
            <person name="Mavromatis K."/>
            <person name="Ivanova N."/>
            <person name="Markowitz V."/>
            <person name="Cheng J.-F."/>
            <person name="Hugenholtz P."/>
            <person name="Woyke T."/>
            <person name="Wu D."/>
            <person name="Spring S."/>
            <person name="Brambilla E.-M."/>
            <person name="Klenk H.-P."/>
            <person name="Eisen J.A."/>
        </authorList>
    </citation>
    <scope>NUCLEOTIDE SEQUENCE [LARGE SCALE GENOMIC DNA]</scope>
    <source>
        <strain evidence="2 3">DSM 12556</strain>
    </source>
</reference>
<sequence>MSRELIRMPRNVLSALLVVLCLLILPLSALADGTGEVPSGFTQSLEKVETVLYGGPQAGGLFERLARAEKDLFGRELPGSLVERQNALVQFLDRGTQGQPGFLFKLSVAEWALFKKVSPERFAASRIESLEQVLEGSIQQGPLSMRLERMMTKLLPGGLQSTLVTVPAGRVFKVNLLQPLSARYSKPGDRVKLELAEDLSVNQVLVAPKGSRVMASVESVEGPRSFGRPSNVKLSFQGLESLGAETIPVVMGEASKKATELDKSLVGAAGASVAGLALFGPLGIAGGFLVRGDDKTVPAGTQFYLETAGEGQVFGYPIAKELAPLLNSGNNANSTGGVGN</sequence>
<proteinExistence type="predicted"/>
<evidence type="ECO:0000313" key="3">
    <source>
        <dbReference type="Proteomes" id="UP000005730"/>
    </source>
</evidence>
<keyword evidence="1" id="KW-0732">Signal</keyword>
<keyword evidence="3" id="KW-1185">Reference proteome</keyword>